<keyword evidence="3" id="KW-1003">Cell membrane</keyword>
<feature type="transmembrane region" description="Helical" evidence="9">
    <location>
        <begin position="121"/>
        <end position="142"/>
    </location>
</feature>
<keyword evidence="2" id="KW-0813">Transport</keyword>
<feature type="transmembrane region" description="Helical" evidence="9">
    <location>
        <begin position="53"/>
        <end position="77"/>
    </location>
</feature>
<dbReference type="RefSeq" id="WP_101684774.1">
    <property type="nucleotide sequence ID" value="NZ_PJRP01000019.1"/>
</dbReference>
<evidence type="ECO:0000313" key="10">
    <source>
        <dbReference type="EMBL" id="PLP97247.1"/>
    </source>
</evidence>
<gene>
    <name evidence="10" type="ORF">CYJ10_28445</name>
</gene>
<dbReference type="GO" id="GO:0005886">
    <property type="term" value="C:plasma membrane"/>
    <property type="evidence" value="ECO:0007669"/>
    <property type="project" value="UniProtKB-SubCell"/>
</dbReference>
<dbReference type="PANTHER" id="PTHR30574">
    <property type="entry name" value="INNER MEMBRANE PROTEIN YEDE"/>
    <property type="match status" value="1"/>
</dbReference>
<dbReference type="InterPro" id="IPR007272">
    <property type="entry name" value="Sulf_transp_TsuA/YedE"/>
</dbReference>
<evidence type="ECO:0000256" key="8">
    <source>
        <dbReference type="ARBA" id="ARBA00035655"/>
    </source>
</evidence>
<dbReference type="OrthoDB" id="9814020at2"/>
<feature type="transmembrane region" description="Helical" evidence="9">
    <location>
        <begin position="12"/>
        <end position="32"/>
    </location>
</feature>
<evidence type="ECO:0000256" key="2">
    <source>
        <dbReference type="ARBA" id="ARBA00022448"/>
    </source>
</evidence>
<accession>A0A2N5C4W6</accession>
<evidence type="ECO:0000313" key="11">
    <source>
        <dbReference type="Proteomes" id="UP000234341"/>
    </source>
</evidence>
<keyword evidence="4" id="KW-0997">Cell inner membrane</keyword>
<dbReference type="AlphaFoldDB" id="A0A2N5C4W6"/>
<evidence type="ECO:0000256" key="9">
    <source>
        <dbReference type="SAM" id="Phobius"/>
    </source>
</evidence>
<evidence type="ECO:0000256" key="4">
    <source>
        <dbReference type="ARBA" id="ARBA00022519"/>
    </source>
</evidence>
<sequence length="144" mass="14617">MVIDFPSFTPWASLAGGVLIGIAATALLLFNGRIAGISGILGGLLALPRNDMAWRMAFLVGLIGAPVVAAAFGLPAISSIEAGWPEILVAGFLVGLGTRYASGCTSGHGVCGMSRGAVRSIVATLTFMATGFLTVFVLRHIVGA</sequence>
<evidence type="ECO:0000256" key="1">
    <source>
        <dbReference type="ARBA" id="ARBA00004429"/>
    </source>
</evidence>
<organism evidence="10 11">
    <name type="scientific">Cupriavidus pauculus</name>
    <dbReference type="NCBI Taxonomy" id="82633"/>
    <lineage>
        <taxon>Bacteria</taxon>
        <taxon>Pseudomonadati</taxon>
        <taxon>Pseudomonadota</taxon>
        <taxon>Betaproteobacteria</taxon>
        <taxon>Burkholderiales</taxon>
        <taxon>Burkholderiaceae</taxon>
        <taxon>Cupriavidus</taxon>
    </lineage>
</organism>
<comment type="subcellular location">
    <subcellularLocation>
        <location evidence="1">Cell inner membrane</location>
        <topology evidence="1">Multi-pass membrane protein</topology>
    </subcellularLocation>
</comment>
<evidence type="ECO:0000256" key="7">
    <source>
        <dbReference type="ARBA" id="ARBA00023136"/>
    </source>
</evidence>
<reference evidence="10 11" key="1">
    <citation type="submission" date="2017-12" db="EMBL/GenBank/DDBJ databases">
        <title>Genome sequence of the active heterotrophic nitrifier-denitrifier, Cupriavidus pauculus UM1.</title>
        <authorList>
            <person name="Putonti C."/>
            <person name="Castignetti D."/>
        </authorList>
    </citation>
    <scope>NUCLEOTIDE SEQUENCE [LARGE SCALE GENOMIC DNA]</scope>
    <source>
        <strain evidence="10 11">UM1</strain>
    </source>
</reference>
<comment type="similarity">
    <text evidence="8">Belongs to the TsuA/YedE (TC 9.B.102) family.</text>
</comment>
<comment type="caution">
    <text evidence="10">The sequence shown here is derived from an EMBL/GenBank/DDBJ whole genome shotgun (WGS) entry which is preliminary data.</text>
</comment>
<evidence type="ECO:0000256" key="6">
    <source>
        <dbReference type="ARBA" id="ARBA00022989"/>
    </source>
</evidence>
<name>A0A2N5C4W6_9BURK</name>
<proteinExistence type="inferred from homology"/>
<dbReference type="PANTHER" id="PTHR30574:SF1">
    <property type="entry name" value="SULPHUR TRANSPORT DOMAIN-CONTAINING PROTEIN"/>
    <property type="match status" value="1"/>
</dbReference>
<feature type="transmembrane region" description="Helical" evidence="9">
    <location>
        <begin position="83"/>
        <end position="101"/>
    </location>
</feature>
<keyword evidence="6 9" id="KW-1133">Transmembrane helix</keyword>
<dbReference type="EMBL" id="PJRP01000019">
    <property type="protein sequence ID" value="PLP97247.1"/>
    <property type="molecule type" value="Genomic_DNA"/>
</dbReference>
<evidence type="ECO:0000256" key="3">
    <source>
        <dbReference type="ARBA" id="ARBA00022475"/>
    </source>
</evidence>
<protein>
    <submittedName>
        <fullName evidence="10">YeeE/YedE</fullName>
    </submittedName>
</protein>
<keyword evidence="7 9" id="KW-0472">Membrane</keyword>
<evidence type="ECO:0000256" key="5">
    <source>
        <dbReference type="ARBA" id="ARBA00022692"/>
    </source>
</evidence>
<dbReference type="Proteomes" id="UP000234341">
    <property type="component" value="Unassembled WGS sequence"/>
</dbReference>
<keyword evidence="5 9" id="KW-0812">Transmembrane</keyword>